<dbReference type="PANTHER" id="PTHR21085">
    <property type="entry name" value="CHORISMATE SYNTHASE"/>
    <property type="match status" value="1"/>
</dbReference>
<organism evidence="13 14">
    <name type="scientific">Lutispora thermophila DSM 19022</name>
    <dbReference type="NCBI Taxonomy" id="1122184"/>
    <lineage>
        <taxon>Bacteria</taxon>
        <taxon>Bacillati</taxon>
        <taxon>Bacillota</taxon>
        <taxon>Clostridia</taxon>
        <taxon>Lutisporales</taxon>
        <taxon>Lutisporaceae</taxon>
        <taxon>Lutispora</taxon>
    </lineage>
</organism>
<evidence type="ECO:0000256" key="8">
    <source>
        <dbReference type="ARBA" id="ARBA00022857"/>
    </source>
</evidence>
<keyword evidence="14" id="KW-1185">Reference proteome</keyword>
<dbReference type="EMBL" id="FQZS01000007">
    <property type="protein sequence ID" value="SHI75568.1"/>
    <property type="molecule type" value="Genomic_DNA"/>
</dbReference>
<comment type="catalytic activity">
    <reaction evidence="11 12">
        <text>5-O-(1-carboxyvinyl)-3-phosphoshikimate = chorismate + phosphate</text>
        <dbReference type="Rhea" id="RHEA:21020"/>
        <dbReference type="ChEBI" id="CHEBI:29748"/>
        <dbReference type="ChEBI" id="CHEBI:43474"/>
        <dbReference type="ChEBI" id="CHEBI:57701"/>
        <dbReference type="EC" id="4.2.3.5"/>
    </reaction>
</comment>
<dbReference type="Proteomes" id="UP000184442">
    <property type="component" value="Unassembled WGS sequence"/>
</dbReference>
<evidence type="ECO:0000256" key="11">
    <source>
        <dbReference type="HAMAP-Rule" id="MF_00300"/>
    </source>
</evidence>
<reference evidence="13 14" key="1">
    <citation type="submission" date="2016-11" db="EMBL/GenBank/DDBJ databases">
        <authorList>
            <person name="Jaros S."/>
            <person name="Januszkiewicz K."/>
            <person name="Wedrychowicz H."/>
        </authorList>
    </citation>
    <scope>NUCLEOTIDE SEQUENCE [LARGE SCALE GENOMIC DNA]</scope>
    <source>
        <strain evidence="13 14">DSM 19022</strain>
    </source>
</reference>
<feature type="binding site" evidence="11">
    <location>
        <position position="47"/>
    </location>
    <ligand>
        <name>NADP(+)</name>
        <dbReference type="ChEBI" id="CHEBI:58349"/>
    </ligand>
</feature>
<name>A0A1M6DRF6_9FIRM</name>
<comment type="function">
    <text evidence="11">Catalyzes the anti-1,4-elimination of the C-3 phosphate and the C-6 proR hydrogen from 5-enolpyruvylshikimate-3-phosphate (EPSP) to yield chorismate, which is the branch point compound that serves as the starting substrate for the three terminal pathways of aromatic amino acid biosynthesis. This reaction introduces a second double bond into the aromatic ring system.</text>
</comment>
<dbReference type="InterPro" id="IPR035904">
    <property type="entry name" value="Chorismate_synth_AroC_sf"/>
</dbReference>
<dbReference type="PROSITE" id="PS00787">
    <property type="entry name" value="CHORISMATE_SYNTHASE_1"/>
    <property type="match status" value="1"/>
</dbReference>
<keyword evidence="5 11" id="KW-0285">Flavoprotein</keyword>
<sequence length="359" mass="38970">MSGIWGNRLKVSIFGESHGEAIGAVIDGLPPGIKLDLEAVRSQMKRRAPGQGGITTARREEDEFQILSGFFNGYTTGTPLAFIIKNNDTRSSDYEYLKNVPRPGHGDYTGKIKYRGYNDYRGGGHFSGRITAPIVFVGAICRQFLEEKGIYIGSHIKNIGKADDDSFDAVHIDKDLIFKLNVMRLPLIAEEKIKDMESEIMLAKADGDSIGGSVECAVIGLGAGLGEPFFDSVESRLAHILFSIPGVKGVEFGSGFSSVRMRGSEVNDEFYIQDGEIKTKTNHCGGILGGITNGMPIIFRVAIKPTPSIAKNQKSVDMTKMETVDLNIKGRHDPCIVPRAVPVVEAAAAIGIIDFVLEE</sequence>
<dbReference type="GO" id="GO:0005829">
    <property type="term" value="C:cytosol"/>
    <property type="evidence" value="ECO:0007669"/>
    <property type="project" value="TreeGrafter"/>
</dbReference>
<gene>
    <name evidence="11" type="primary">aroC</name>
    <name evidence="13" type="ORF">SAMN02745176_01238</name>
</gene>
<dbReference type="InterPro" id="IPR000453">
    <property type="entry name" value="Chorismate_synth"/>
</dbReference>
<dbReference type="GO" id="GO:0009423">
    <property type="term" value="P:chorismate biosynthetic process"/>
    <property type="evidence" value="ECO:0007669"/>
    <property type="project" value="UniProtKB-UniRule"/>
</dbReference>
<dbReference type="GO" id="GO:0004107">
    <property type="term" value="F:chorismate synthase activity"/>
    <property type="evidence" value="ECO:0007669"/>
    <property type="project" value="UniProtKB-UniRule"/>
</dbReference>
<evidence type="ECO:0000256" key="12">
    <source>
        <dbReference type="RuleBase" id="RU000605"/>
    </source>
</evidence>
<evidence type="ECO:0000256" key="9">
    <source>
        <dbReference type="ARBA" id="ARBA00023141"/>
    </source>
</evidence>
<dbReference type="STRING" id="1122184.SAMN02745176_01238"/>
<dbReference type="EC" id="4.2.3.5" evidence="3 11"/>
<keyword evidence="7 11" id="KW-0274">FAD</keyword>
<dbReference type="PROSITE" id="PS00789">
    <property type="entry name" value="CHORISMATE_SYNTHASE_3"/>
    <property type="match status" value="1"/>
</dbReference>
<evidence type="ECO:0000313" key="13">
    <source>
        <dbReference type="EMBL" id="SHI75568.1"/>
    </source>
</evidence>
<keyword evidence="6 11" id="KW-0288">FMN</keyword>
<dbReference type="RefSeq" id="WP_073025368.1">
    <property type="nucleotide sequence ID" value="NZ_FQZS01000007.1"/>
</dbReference>
<dbReference type="UniPathway" id="UPA00053">
    <property type="reaction ID" value="UER00090"/>
</dbReference>
<feature type="binding site" evidence="11">
    <location>
        <begin position="304"/>
        <end position="308"/>
    </location>
    <ligand>
        <name>FMN</name>
        <dbReference type="ChEBI" id="CHEBI:58210"/>
    </ligand>
</feature>
<evidence type="ECO:0000256" key="10">
    <source>
        <dbReference type="ARBA" id="ARBA00023239"/>
    </source>
</evidence>
<keyword evidence="4 11" id="KW-0028">Amino-acid biosynthesis</keyword>
<keyword evidence="10 11" id="KW-0456">Lyase</keyword>
<proteinExistence type="inferred from homology"/>
<evidence type="ECO:0000256" key="3">
    <source>
        <dbReference type="ARBA" id="ARBA00013036"/>
    </source>
</evidence>
<dbReference type="NCBIfam" id="TIGR00033">
    <property type="entry name" value="aroC"/>
    <property type="match status" value="1"/>
</dbReference>
<dbReference type="OrthoDB" id="9771806at2"/>
<keyword evidence="9 11" id="KW-0057">Aromatic amino acid biosynthesis</keyword>
<dbReference type="GO" id="GO:0008652">
    <property type="term" value="P:amino acid biosynthetic process"/>
    <property type="evidence" value="ECO:0007669"/>
    <property type="project" value="UniProtKB-KW"/>
</dbReference>
<evidence type="ECO:0000256" key="2">
    <source>
        <dbReference type="ARBA" id="ARBA00008014"/>
    </source>
</evidence>
<dbReference type="Pfam" id="PF01264">
    <property type="entry name" value="Chorismate_synt"/>
    <property type="match status" value="1"/>
</dbReference>
<dbReference type="PIRSF" id="PIRSF001456">
    <property type="entry name" value="Chorismate_synth"/>
    <property type="match status" value="1"/>
</dbReference>
<dbReference type="GO" id="GO:0009073">
    <property type="term" value="P:aromatic amino acid family biosynthetic process"/>
    <property type="evidence" value="ECO:0007669"/>
    <property type="project" value="UniProtKB-KW"/>
</dbReference>
<keyword evidence="8 11" id="KW-0521">NADP</keyword>
<dbReference type="NCBIfam" id="NF003793">
    <property type="entry name" value="PRK05382.1"/>
    <property type="match status" value="1"/>
</dbReference>
<dbReference type="AlphaFoldDB" id="A0A1M6DRF6"/>
<comment type="pathway">
    <text evidence="1 11 12">Metabolic intermediate biosynthesis; chorismate biosynthesis; chorismate from D-erythrose 4-phosphate and phosphoenolpyruvate: step 7/7.</text>
</comment>
<dbReference type="HAMAP" id="MF_00300">
    <property type="entry name" value="Chorismate_synth"/>
    <property type="match status" value="1"/>
</dbReference>
<evidence type="ECO:0000256" key="6">
    <source>
        <dbReference type="ARBA" id="ARBA00022643"/>
    </source>
</evidence>
<accession>A0A1M6DRF6</accession>
<feature type="binding site" evidence="11">
    <location>
        <position position="289"/>
    </location>
    <ligand>
        <name>FMN</name>
        <dbReference type="ChEBI" id="CHEBI:58210"/>
    </ligand>
</feature>
<dbReference type="PROSITE" id="PS00788">
    <property type="entry name" value="CHORISMATE_SYNTHASE_2"/>
    <property type="match status" value="1"/>
</dbReference>
<protein>
    <recommendedName>
        <fullName evidence="3 11">Chorismate synthase</fullName>
        <shortName evidence="11">CS</shortName>
        <ecNumber evidence="3 11">4.2.3.5</ecNumber>
    </recommendedName>
    <alternativeName>
        <fullName evidence="11">5-enolpyruvylshikimate-3-phosphate phospholyase</fullName>
    </alternativeName>
</protein>
<evidence type="ECO:0000256" key="4">
    <source>
        <dbReference type="ARBA" id="ARBA00022605"/>
    </source>
</evidence>
<dbReference type="PANTHER" id="PTHR21085:SF0">
    <property type="entry name" value="CHORISMATE SYNTHASE"/>
    <property type="match status" value="1"/>
</dbReference>
<comment type="subunit">
    <text evidence="11">Homotetramer.</text>
</comment>
<dbReference type="Gene3D" id="3.60.150.10">
    <property type="entry name" value="Chorismate synthase AroC"/>
    <property type="match status" value="1"/>
</dbReference>
<feature type="binding site" evidence="11">
    <location>
        <position position="331"/>
    </location>
    <ligand>
        <name>FMN</name>
        <dbReference type="ChEBI" id="CHEBI:58210"/>
    </ligand>
</feature>
<dbReference type="GO" id="GO:0010181">
    <property type="term" value="F:FMN binding"/>
    <property type="evidence" value="ECO:0007669"/>
    <property type="project" value="TreeGrafter"/>
</dbReference>
<evidence type="ECO:0000256" key="7">
    <source>
        <dbReference type="ARBA" id="ARBA00022827"/>
    </source>
</evidence>
<evidence type="ECO:0000256" key="5">
    <source>
        <dbReference type="ARBA" id="ARBA00022630"/>
    </source>
</evidence>
<comment type="caution">
    <text evidence="11">Lacks conserved residue(s) required for the propagation of feature annotation.</text>
</comment>
<comment type="similarity">
    <text evidence="2 11 12">Belongs to the chorismate synthase family.</text>
</comment>
<dbReference type="SUPFAM" id="SSF103263">
    <property type="entry name" value="Chorismate synthase, AroC"/>
    <property type="match status" value="1"/>
</dbReference>
<dbReference type="InterPro" id="IPR020541">
    <property type="entry name" value="Chorismate_synthase_CS"/>
</dbReference>
<evidence type="ECO:0000256" key="1">
    <source>
        <dbReference type="ARBA" id="ARBA00005044"/>
    </source>
</evidence>
<evidence type="ECO:0000313" key="14">
    <source>
        <dbReference type="Proteomes" id="UP000184442"/>
    </source>
</evidence>
<feature type="binding site" evidence="11">
    <location>
        <begin position="125"/>
        <end position="127"/>
    </location>
    <ligand>
        <name>FMN</name>
        <dbReference type="ChEBI" id="CHEBI:58210"/>
    </ligand>
</feature>
<comment type="cofactor">
    <cofactor evidence="11 12">
        <name>FMNH2</name>
        <dbReference type="ChEBI" id="CHEBI:57618"/>
    </cofactor>
    <text evidence="11 12">Reduced FMN (FMNH(2)).</text>
</comment>
<dbReference type="CDD" id="cd07304">
    <property type="entry name" value="Chorismate_synthase"/>
    <property type="match status" value="1"/>
</dbReference>